<keyword evidence="4" id="KW-1185">Reference proteome</keyword>
<accession>A0A087ECX7</accession>
<dbReference type="Gene3D" id="1.20.144.10">
    <property type="entry name" value="Phosphatidic acid phosphatase type 2/haloperoxidase"/>
    <property type="match status" value="1"/>
</dbReference>
<reference evidence="3 4" key="1">
    <citation type="submission" date="2014-03" db="EMBL/GenBank/DDBJ databases">
        <title>Genomics of Bifidobacteria.</title>
        <authorList>
            <person name="Ventura M."/>
            <person name="Milani C."/>
            <person name="Lugli G.A."/>
        </authorList>
    </citation>
    <scope>NUCLEOTIDE SEQUENCE [LARGE SCALE GENOMIC DNA]</scope>
    <source>
        <strain evidence="3 4">JCM 13495</strain>
    </source>
</reference>
<comment type="caution">
    <text evidence="3">The sequence shown here is derived from an EMBL/GenBank/DDBJ whole genome shotgun (WGS) entry which is preliminary data.</text>
</comment>
<feature type="domain" description="Phosphatidic acid phosphatase type 2/haloperoxidase" evidence="2">
    <location>
        <begin position="134"/>
        <end position="238"/>
    </location>
</feature>
<protein>
    <submittedName>
        <fullName evidence="3">ABC-type transport system protein</fullName>
    </submittedName>
</protein>
<evidence type="ECO:0000313" key="4">
    <source>
        <dbReference type="Proteomes" id="UP000029080"/>
    </source>
</evidence>
<feature type="transmembrane region" description="Helical" evidence="1">
    <location>
        <begin position="219"/>
        <end position="236"/>
    </location>
</feature>
<keyword evidence="1" id="KW-0812">Transmembrane</keyword>
<dbReference type="STRING" id="356829.BITS_0317"/>
<dbReference type="EMBL" id="JGZU01000015">
    <property type="protein sequence ID" value="KFJ05628.1"/>
    <property type="molecule type" value="Genomic_DNA"/>
</dbReference>
<feature type="transmembrane region" description="Helical" evidence="1">
    <location>
        <begin position="47"/>
        <end position="67"/>
    </location>
</feature>
<evidence type="ECO:0000256" key="1">
    <source>
        <dbReference type="SAM" id="Phobius"/>
    </source>
</evidence>
<evidence type="ECO:0000259" key="2">
    <source>
        <dbReference type="Pfam" id="PF01569"/>
    </source>
</evidence>
<dbReference type="AlphaFoldDB" id="A0A087ECX7"/>
<gene>
    <name evidence="3" type="ORF">BITS_0317</name>
</gene>
<sequence>MTDELNTHPILVGTAADDADGLSAAEVDRGLARLDPLTVRPRTSSRVLCAVFAVFFFAASVGIWWLGVRTMEGQSYDDMVFSSFKSEAVPSWLAVTIRPLVSEWVSASISVVLMVVALIVLVARRRWWAIGQSVVLVLACAASSLLKEYLPRPYLINVESQQSNSAPSGHMLLAVASGMVLVFAVSRAWRAVAAVIAVGYASLTGLSLIYGQWHRPTDVVMSLCIAAGWMMLVMIFTRASSMDRPGTRVSSTSIQIVASVLITAGVMALLYSAYLLWQIQPGLSLSAQWTHPAAHVSAIAAIVGLSALVFGLEAAMRQITAAPLSKLGLVGAPPTPPTQ</sequence>
<dbReference type="OrthoDB" id="3240395at2"/>
<dbReference type="SUPFAM" id="SSF48317">
    <property type="entry name" value="Acid phosphatase/Vanadium-dependent haloperoxidase"/>
    <property type="match status" value="1"/>
</dbReference>
<dbReference type="Pfam" id="PF01569">
    <property type="entry name" value="PAP2"/>
    <property type="match status" value="1"/>
</dbReference>
<feature type="transmembrane region" description="Helical" evidence="1">
    <location>
        <begin position="297"/>
        <end position="316"/>
    </location>
</feature>
<feature type="transmembrane region" description="Helical" evidence="1">
    <location>
        <begin position="166"/>
        <end position="185"/>
    </location>
</feature>
<evidence type="ECO:0000313" key="3">
    <source>
        <dbReference type="EMBL" id="KFJ05628.1"/>
    </source>
</evidence>
<dbReference type="Proteomes" id="UP000029080">
    <property type="component" value="Unassembled WGS sequence"/>
</dbReference>
<feature type="transmembrane region" description="Helical" evidence="1">
    <location>
        <begin position="127"/>
        <end position="146"/>
    </location>
</feature>
<dbReference type="eggNOG" id="COG0671">
    <property type="taxonomic scope" value="Bacteria"/>
</dbReference>
<proteinExistence type="predicted"/>
<feature type="transmembrane region" description="Helical" evidence="1">
    <location>
        <begin position="192"/>
        <end position="213"/>
    </location>
</feature>
<feature type="transmembrane region" description="Helical" evidence="1">
    <location>
        <begin position="256"/>
        <end position="277"/>
    </location>
</feature>
<dbReference type="InterPro" id="IPR036938">
    <property type="entry name" value="PAP2/HPO_sf"/>
</dbReference>
<dbReference type="InterPro" id="IPR000326">
    <property type="entry name" value="PAP2/HPO"/>
</dbReference>
<name>A0A087ECX7_9BIFI</name>
<feature type="transmembrane region" description="Helical" evidence="1">
    <location>
        <begin position="104"/>
        <end position="122"/>
    </location>
</feature>
<organism evidence="3 4">
    <name type="scientific">Bifidobacterium tsurumiense</name>
    <dbReference type="NCBI Taxonomy" id="356829"/>
    <lineage>
        <taxon>Bacteria</taxon>
        <taxon>Bacillati</taxon>
        <taxon>Actinomycetota</taxon>
        <taxon>Actinomycetes</taxon>
        <taxon>Bifidobacteriales</taxon>
        <taxon>Bifidobacteriaceae</taxon>
        <taxon>Bifidobacterium</taxon>
    </lineage>
</organism>
<dbReference type="RefSeq" id="WP_044259713.1">
    <property type="nucleotide sequence ID" value="NZ_JGZU01000015.1"/>
</dbReference>
<keyword evidence="1" id="KW-0472">Membrane</keyword>
<keyword evidence="1" id="KW-1133">Transmembrane helix</keyword>